<dbReference type="AlphaFoldDB" id="C0GI50"/>
<dbReference type="STRING" id="555088.DealDRAFT_2159"/>
<keyword evidence="6" id="KW-0479">Metal-binding</keyword>
<keyword evidence="5" id="KW-0004">4Fe-4S</keyword>
<evidence type="ECO:0000256" key="1">
    <source>
        <dbReference type="ARBA" id="ARBA00001400"/>
    </source>
</evidence>
<evidence type="ECO:0000256" key="7">
    <source>
        <dbReference type="ARBA" id="ARBA00022763"/>
    </source>
</evidence>
<name>C0GI50_DETAL</name>
<dbReference type="GO" id="GO:0051539">
    <property type="term" value="F:4 iron, 4 sulfur cluster binding"/>
    <property type="evidence" value="ECO:0007669"/>
    <property type="project" value="UniProtKB-KW"/>
</dbReference>
<keyword evidence="10" id="KW-0411">Iron-sulfur</keyword>
<keyword evidence="8" id="KW-0378">Hydrolase</keyword>
<evidence type="ECO:0000256" key="10">
    <source>
        <dbReference type="ARBA" id="ARBA00023014"/>
    </source>
</evidence>
<evidence type="ECO:0000259" key="12">
    <source>
        <dbReference type="SMART" id="SM00986"/>
    </source>
</evidence>
<dbReference type="EMBL" id="ACJM01000011">
    <property type="protein sequence ID" value="EEG76898.1"/>
    <property type="molecule type" value="Genomic_DNA"/>
</dbReference>
<evidence type="ECO:0000256" key="8">
    <source>
        <dbReference type="ARBA" id="ARBA00022801"/>
    </source>
</evidence>
<keyword evidence="9" id="KW-0408">Iron</keyword>
<dbReference type="eggNOG" id="COG1573">
    <property type="taxonomic scope" value="Bacteria"/>
</dbReference>
<evidence type="ECO:0000256" key="3">
    <source>
        <dbReference type="ARBA" id="ARBA00012030"/>
    </source>
</evidence>
<evidence type="ECO:0000256" key="6">
    <source>
        <dbReference type="ARBA" id="ARBA00022723"/>
    </source>
</evidence>
<dbReference type="GO" id="GO:0046872">
    <property type="term" value="F:metal ion binding"/>
    <property type="evidence" value="ECO:0007669"/>
    <property type="project" value="UniProtKB-KW"/>
</dbReference>
<dbReference type="PANTHER" id="PTHR33693">
    <property type="entry name" value="TYPE-5 URACIL-DNA GLYCOSYLASE"/>
    <property type="match status" value="1"/>
</dbReference>
<comment type="catalytic activity">
    <reaction evidence="1">
        <text>Hydrolyzes single-stranded DNA or mismatched double-stranded DNA and polynucleotides, releasing free uracil.</text>
        <dbReference type="EC" id="3.2.2.27"/>
    </reaction>
</comment>
<evidence type="ECO:0000313" key="13">
    <source>
        <dbReference type="EMBL" id="EEG76898.1"/>
    </source>
</evidence>
<sequence>MVNNMRERILFDLLVPGSEKKRLQKPAKVFAPLPVVEQPQTIAALSKDVLDCAQCGLRSQATQVVFGEGNPDADLLFVGEAPGAEEDAQGRPFVGEAGKLLNKILAAAEISREEVYITNVVKCRPPKNRTPNPDEAAACSEHLQKQIALLKPRIVVCLGSLATQALIDPQARVSAVRGRWFTKDGLQMMATFHPAALLRDPSRKRPVWEDIQKIRDAYRLHS</sequence>
<accession>C0GI50</accession>
<dbReference type="Pfam" id="PF03167">
    <property type="entry name" value="UDG"/>
    <property type="match status" value="1"/>
</dbReference>
<dbReference type="InterPro" id="IPR051536">
    <property type="entry name" value="UDG_Type-4/5"/>
</dbReference>
<dbReference type="SUPFAM" id="SSF52141">
    <property type="entry name" value="Uracil-DNA glycosylase-like"/>
    <property type="match status" value="1"/>
</dbReference>
<dbReference type="InterPro" id="IPR036895">
    <property type="entry name" value="Uracil-DNA_glycosylase-like_sf"/>
</dbReference>
<evidence type="ECO:0000256" key="4">
    <source>
        <dbReference type="ARBA" id="ARBA00019403"/>
    </source>
</evidence>
<dbReference type="SMART" id="SM00987">
    <property type="entry name" value="UreE_C"/>
    <property type="match status" value="1"/>
</dbReference>
<dbReference type="CDD" id="cd10030">
    <property type="entry name" value="UDG-F4_TTUDGA_SPO1dp_like"/>
    <property type="match status" value="1"/>
</dbReference>
<keyword evidence="11" id="KW-0234">DNA repair</keyword>
<reference evidence="13 14" key="1">
    <citation type="submission" date="2009-02" db="EMBL/GenBank/DDBJ databases">
        <title>Sequencing of the draft genome and assembly of Dethiobacter alkaliphilus AHT 1.</title>
        <authorList>
            <consortium name="US DOE Joint Genome Institute (JGI-PGF)"/>
            <person name="Lucas S."/>
            <person name="Copeland A."/>
            <person name="Lapidus A."/>
            <person name="Glavina del Rio T."/>
            <person name="Dalin E."/>
            <person name="Tice H."/>
            <person name="Bruce D."/>
            <person name="Goodwin L."/>
            <person name="Pitluck S."/>
            <person name="Larimer F."/>
            <person name="Land M.L."/>
            <person name="Hauser L."/>
            <person name="Muyzer G."/>
        </authorList>
    </citation>
    <scope>NUCLEOTIDE SEQUENCE [LARGE SCALE GENOMIC DNA]</scope>
    <source>
        <strain evidence="13 14">AHT 1</strain>
    </source>
</reference>
<dbReference type="InterPro" id="IPR005273">
    <property type="entry name" value="Ura-DNA_glyco_family4"/>
</dbReference>
<dbReference type="GO" id="GO:0006281">
    <property type="term" value="P:DNA repair"/>
    <property type="evidence" value="ECO:0007669"/>
    <property type="project" value="UniProtKB-KW"/>
</dbReference>
<organism evidence="13 14">
    <name type="scientific">Dethiobacter alkaliphilus AHT 1</name>
    <dbReference type="NCBI Taxonomy" id="555088"/>
    <lineage>
        <taxon>Bacteria</taxon>
        <taxon>Bacillati</taxon>
        <taxon>Bacillota</taxon>
        <taxon>Dethiobacteria</taxon>
        <taxon>Dethiobacterales</taxon>
        <taxon>Dethiobacteraceae</taxon>
        <taxon>Dethiobacter</taxon>
    </lineage>
</organism>
<dbReference type="SMART" id="SM00986">
    <property type="entry name" value="UDG"/>
    <property type="match status" value="1"/>
</dbReference>
<protein>
    <recommendedName>
        <fullName evidence="4">Type-4 uracil-DNA glycosylase</fullName>
        <ecNumber evidence="3">3.2.2.27</ecNumber>
    </recommendedName>
</protein>
<dbReference type="EC" id="3.2.2.27" evidence="3"/>
<evidence type="ECO:0000256" key="9">
    <source>
        <dbReference type="ARBA" id="ARBA00023004"/>
    </source>
</evidence>
<evidence type="ECO:0000256" key="11">
    <source>
        <dbReference type="ARBA" id="ARBA00023204"/>
    </source>
</evidence>
<dbReference type="NCBIfam" id="TIGR00758">
    <property type="entry name" value="UDG_fam4"/>
    <property type="match status" value="1"/>
</dbReference>
<dbReference type="Gene3D" id="3.40.470.10">
    <property type="entry name" value="Uracil-DNA glycosylase-like domain"/>
    <property type="match status" value="1"/>
</dbReference>
<comment type="similarity">
    <text evidence="2">Belongs to the uracil-DNA glycosylase (UDG) superfamily. Type 4 (UDGa) family.</text>
</comment>
<dbReference type="InterPro" id="IPR005122">
    <property type="entry name" value="Uracil-DNA_glycosylase-like"/>
</dbReference>
<gene>
    <name evidence="13" type="ORF">DealDRAFT_2159</name>
</gene>
<keyword evidence="14" id="KW-1185">Reference proteome</keyword>
<evidence type="ECO:0000256" key="2">
    <source>
        <dbReference type="ARBA" id="ARBA00006521"/>
    </source>
</evidence>
<evidence type="ECO:0000256" key="5">
    <source>
        <dbReference type="ARBA" id="ARBA00022485"/>
    </source>
</evidence>
<dbReference type="PANTHER" id="PTHR33693:SF1">
    <property type="entry name" value="TYPE-4 URACIL-DNA GLYCOSYLASE"/>
    <property type="match status" value="1"/>
</dbReference>
<comment type="caution">
    <text evidence="13">The sequence shown here is derived from an EMBL/GenBank/DDBJ whole genome shotgun (WGS) entry which is preliminary data.</text>
</comment>
<dbReference type="GO" id="GO:0004844">
    <property type="term" value="F:uracil DNA N-glycosylase activity"/>
    <property type="evidence" value="ECO:0007669"/>
    <property type="project" value="UniProtKB-EC"/>
</dbReference>
<evidence type="ECO:0000313" key="14">
    <source>
        <dbReference type="Proteomes" id="UP000006443"/>
    </source>
</evidence>
<feature type="domain" description="Uracil-DNA glycosylase-like" evidence="12">
    <location>
        <begin position="66"/>
        <end position="212"/>
    </location>
</feature>
<keyword evidence="7" id="KW-0227">DNA damage</keyword>
<proteinExistence type="inferred from homology"/>
<dbReference type="Proteomes" id="UP000006443">
    <property type="component" value="Unassembled WGS sequence"/>
</dbReference>